<dbReference type="Proteomes" id="UP000018680">
    <property type="component" value="Chromosome"/>
</dbReference>
<keyword evidence="2" id="KW-1185">Reference proteome</keyword>
<evidence type="ECO:0000313" key="1">
    <source>
        <dbReference type="EMBL" id="AHC15621.1"/>
    </source>
</evidence>
<dbReference type="eggNOG" id="ENOG5033UH0">
    <property type="taxonomic scope" value="Bacteria"/>
</dbReference>
<dbReference type="PATRIC" id="fig|1307761.3.peg.2253"/>
<name>V5WKA8_9SPIO</name>
<dbReference type="KEGG" id="slr:L21SP2_2260"/>
<dbReference type="AlphaFoldDB" id="V5WKA8"/>
<dbReference type="HOGENOM" id="CLU_1045491_0_0_12"/>
<organism evidence="1 2">
    <name type="scientific">Salinispira pacifica</name>
    <dbReference type="NCBI Taxonomy" id="1307761"/>
    <lineage>
        <taxon>Bacteria</taxon>
        <taxon>Pseudomonadati</taxon>
        <taxon>Spirochaetota</taxon>
        <taxon>Spirochaetia</taxon>
        <taxon>Spirochaetales</taxon>
        <taxon>Spirochaetaceae</taxon>
        <taxon>Salinispira</taxon>
    </lineage>
</organism>
<dbReference type="STRING" id="1307761.L21SP2_2260"/>
<accession>V5WKA8</accession>
<dbReference type="EMBL" id="CP006939">
    <property type="protein sequence ID" value="AHC15621.1"/>
    <property type="molecule type" value="Genomic_DNA"/>
</dbReference>
<evidence type="ECO:0008006" key="3">
    <source>
        <dbReference type="Google" id="ProtNLM"/>
    </source>
</evidence>
<evidence type="ECO:0000313" key="2">
    <source>
        <dbReference type="Proteomes" id="UP000018680"/>
    </source>
</evidence>
<gene>
    <name evidence="1" type="ORF">L21SP2_2260</name>
</gene>
<sequence length="273" mass="31526">MLNISCAILIKISIHQRVGVVKRKIDQTVEKIVDVVSSWSCCHTITLMENERDFYDPYFFVSLDIYYEDEIPSAEKRAEAFVFAGGFETAGLNRKDRFLVDEIPVRLEYKNLDRFDTLLNDSLESSASLRDSGTYMFYRMMESEILYAKSDWLVEARKSLEHLDDRFWNLIKQNARARMEHYFGDVSAAVMQKDELFFTISAGGFVKNVCGVLFAANKVFEPSPRLLLERLSDLKSVPDDFQGLLESFIRHNDTSLTRKKEIAGLLAKRIIQL</sequence>
<proteinExistence type="predicted"/>
<reference evidence="1 2" key="1">
    <citation type="journal article" date="2015" name="Stand. Genomic Sci.">
        <title>Complete genome sequence and description of Salinispira pacifica gen. nov., sp. nov., a novel spirochaete isolated form a hypersaline microbial mat.</title>
        <authorList>
            <person name="Ben Hania W."/>
            <person name="Joseph M."/>
            <person name="Schumann P."/>
            <person name="Bunk B."/>
            <person name="Fiebig A."/>
            <person name="Sproer C."/>
            <person name="Klenk H.P."/>
            <person name="Fardeau M.L."/>
            <person name="Spring S."/>
        </authorList>
    </citation>
    <scope>NUCLEOTIDE SEQUENCE [LARGE SCALE GENOMIC DNA]</scope>
    <source>
        <strain evidence="1 2">L21-RPul-D2</strain>
    </source>
</reference>
<protein>
    <recommendedName>
        <fullName evidence="3">DUF4037 domain-containing protein</fullName>
    </recommendedName>
</protein>